<dbReference type="AlphaFoldDB" id="A0AAN8IVW3"/>
<dbReference type="EMBL" id="JAZGQO010000021">
    <property type="protein sequence ID" value="KAK6166575.1"/>
    <property type="molecule type" value="Genomic_DNA"/>
</dbReference>
<dbReference type="Pfam" id="PF01027">
    <property type="entry name" value="Bax1-I"/>
    <property type="match status" value="1"/>
</dbReference>
<proteinExistence type="inferred from homology"/>
<feature type="transmembrane region" description="Helical" evidence="6">
    <location>
        <begin position="167"/>
        <end position="186"/>
    </location>
</feature>
<evidence type="ECO:0000313" key="8">
    <source>
        <dbReference type="Proteomes" id="UP001347796"/>
    </source>
</evidence>
<evidence type="ECO:0000313" key="7">
    <source>
        <dbReference type="EMBL" id="KAK6166575.1"/>
    </source>
</evidence>
<feature type="transmembrane region" description="Helical" evidence="6">
    <location>
        <begin position="84"/>
        <end position="106"/>
    </location>
</feature>
<comment type="subcellular location">
    <subcellularLocation>
        <location evidence="1">Membrane</location>
        <topology evidence="1">Multi-pass membrane protein</topology>
    </subcellularLocation>
</comment>
<comment type="caution">
    <text evidence="7">The sequence shown here is derived from an EMBL/GenBank/DDBJ whole genome shotgun (WGS) entry which is preliminary data.</text>
</comment>
<keyword evidence="3 6" id="KW-0812">Transmembrane</keyword>
<dbReference type="GO" id="GO:0034620">
    <property type="term" value="P:cellular response to unfolded protein"/>
    <property type="evidence" value="ECO:0007669"/>
    <property type="project" value="TreeGrafter"/>
</dbReference>
<evidence type="ECO:0000256" key="6">
    <source>
        <dbReference type="RuleBase" id="RU004379"/>
    </source>
</evidence>
<evidence type="ECO:0000256" key="2">
    <source>
        <dbReference type="ARBA" id="ARBA00010350"/>
    </source>
</evidence>
<feature type="transmembrane region" description="Helical" evidence="6">
    <location>
        <begin position="139"/>
        <end position="161"/>
    </location>
</feature>
<feature type="transmembrane region" description="Helical" evidence="6">
    <location>
        <begin position="52"/>
        <end position="72"/>
    </location>
</feature>
<evidence type="ECO:0008006" key="9">
    <source>
        <dbReference type="Google" id="ProtNLM"/>
    </source>
</evidence>
<dbReference type="PANTHER" id="PTHR23291">
    <property type="entry name" value="BAX INHIBITOR-RELATED"/>
    <property type="match status" value="1"/>
</dbReference>
<evidence type="ECO:0000256" key="1">
    <source>
        <dbReference type="ARBA" id="ARBA00004141"/>
    </source>
</evidence>
<dbReference type="PANTHER" id="PTHR23291:SF32">
    <property type="entry name" value="BAX INHIBITOR 1"/>
    <property type="match status" value="1"/>
</dbReference>
<evidence type="ECO:0000256" key="3">
    <source>
        <dbReference type="ARBA" id="ARBA00022692"/>
    </source>
</evidence>
<dbReference type="InterPro" id="IPR006214">
    <property type="entry name" value="Bax_inhibitor_1-related"/>
</dbReference>
<keyword evidence="4 6" id="KW-1133">Transmembrane helix</keyword>
<dbReference type="GO" id="GO:0019899">
    <property type="term" value="F:enzyme binding"/>
    <property type="evidence" value="ECO:0007669"/>
    <property type="project" value="TreeGrafter"/>
</dbReference>
<dbReference type="CDD" id="cd10430">
    <property type="entry name" value="BI-1"/>
    <property type="match status" value="1"/>
</dbReference>
<organism evidence="7 8">
    <name type="scientific">Patella caerulea</name>
    <name type="common">Rayed Mediterranean limpet</name>
    <dbReference type="NCBI Taxonomy" id="87958"/>
    <lineage>
        <taxon>Eukaryota</taxon>
        <taxon>Metazoa</taxon>
        <taxon>Spiralia</taxon>
        <taxon>Lophotrochozoa</taxon>
        <taxon>Mollusca</taxon>
        <taxon>Gastropoda</taxon>
        <taxon>Patellogastropoda</taxon>
        <taxon>Patelloidea</taxon>
        <taxon>Patellidae</taxon>
        <taxon>Patella</taxon>
    </lineage>
</organism>
<keyword evidence="8" id="KW-1185">Reference proteome</keyword>
<accession>A0AAN8IVW3</accession>
<feature type="transmembrane region" description="Helical" evidence="6">
    <location>
        <begin position="112"/>
        <end position="132"/>
    </location>
</feature>
<sequence length="236" mass="26626">MATRSEFLPEALFKFDNLEGYVQKHLKNVYGCLGIGMLSAAVGAYIHVFTNLMQAGLLTAIGSIGLMIWLASIRHSKETQGKRMAIFCGFTFLSGISLGPLLDMAIMIDPSIIPTALLGTAAVFISFTLAALYNTNRTFLYLGGFIMSGLSFLLLLSIGNLFFRSQLIFDINLYGGLVIFCAFVLYDTQLIVEKRRHNDDDFVWHSVDLFIDFIQIFRRLLIILSRKEEDKKRRRN</sequence>
<dbReference type="GO" id="GO:0033119">
    <property type="term" value="P:negative regulation of RNA splicing"/>
    <property type="evidence" value="ECO:0007669"/>
    <property type="project" value="TreeGrafter"/>
</dbReference>
<name>A0AAN8IVW3_PATCE</name>
<dbReference type="GO" id="GO:2001234">
    <property type="term" value="P:negative regulation of apoptotic signaling pathway"/>
    <property type="evidence" value="ECO:0007669"/>
    <property type="project" value="TreeGrafter"/>
</dbReference>
<feature type="transmembrane region" description="Helical" evidence="6">
    <location>
        <begin position="28"/>
        <end position="46"/>
    </location>
</feature>
<gene>
    <name evidence="7" type="ORF">SNE40_023232</name>
</gene>
<comment type="similarity">
    <text evidence="2 6">Belongs to the BI1 family.</text>
</comment>
<dbReference type="GO" id="GO:0031966">
    <property type="term" value="C:mitochondrial membrane"/>
    <property type="evidence" value="ECO:0007669"/>
    <property type="project" value="TreeGrafter"/>
</dbReference>
<keyword evidence="5 6" id="KW-0472">Membrane</keyword>
<evidence type="ECO:0000256" key="5">
    <source>
        <dbReference type="ARBA" id="ARBA00023136"/>
    </source>
</evidence>
<dbReference type="Proteomes" id="UP001347796">
    <property type="component" value="Unassembled WGS sequence"/>
</dbReference>
<protein>
    <recommendedName>
        <fullName evidence="9">Bax inhibitor 1</fullName>
    </recommendedName>
</protein>
<evidence type="ECO:0000256" key="4">
    <source>
        <dbReference type="ARBA" id="ARBA00022989"/>
    </source>
</evidence>
<reference evidence="7 8" key="1">
    <citation type="submission" date="2024-01" db="EMBL/GenBank/DDBJ databases">
        <title>The genome of the rayed Mediterranean limpet Patella caerulea (Linnaeus, 1758).</title>
        <authorList>
            <person name="Anh-Thu Weber A."/>
            <person name="Halstead-Nussloch G."/>
        </authorList>
    </citation>
    <scope>NUCLEOTIDE SEQUENCE [LARGE SCALE GENOMIC DNA]</scope>
    <source>
        <strain evidence="7">AATW-2023a</strain>
        <tissue evidence="7">Whole specimen</tissue>
    </source>
</reference>